<proteinExistence type="predicted"/>
<evidence type="ECO:0000256" key="1">
    <source>
        <dbReference type="SAM" id="Phobius"/>
    </source>
</evidence>
<organism evidence="2 3">
    <name type="scientific">Streptomyces lavendulocolor</name>
    <dbReference type="NCBI Taxonomy" id="67316"/>
    <lineage>
        <taxon>Bacteria</taxon>
        <taxon>Bacillati</taxon>
        <taxon>Actinomycetota</taxon>
        <taxon>Actinomycetes</taxon>
        <taxon>Kitasatosporales</taxon>
        <taxon>Streptomycetaceae</taxon>
        <taxon>Streptomyces</taxon>
    </lineage>
</organism>
<keyword evidence="3" id="KW-1185">Reference proteome</keyword>
<name>A0ABV2WEW8_9ACTN</name>
<protein>
    <recommendedName>
        <fullName evidence="4">Integral membrane protein</fullName>
    </recommendedName>
</protein>
<evidence type="ECO:0008006" key="4">
    <source>
        <dbReference type="Google" id="ProtNLM"/>
    </source>
</evidence>
<dbReference type="RefSeq" id="WP_359659832.1">
    <property type="nucleotide sequence ID" value="NZ_JBEXZO010000073.1"/>
</dbReference>
<reference evidence="2 3" key="1">
    <citation type="submission" date="2024-06" db="EMBL/GenBank/DDBJ databases">
        <title>The Natural Products Discovery Center: Release of the First 8490 Sequenced Strains for Exploring Actinobacteria Biosynthetic Diversity.</title>
        <authorList>
            <person name="Kalkreuter E."/>
            <person name="Kautsar S.A."/>
            <person name="Yang D."/>
            <person name="Bader C.D."/>
            <person name="Teijaro C.N."/>
            <person name="Fluegel L."/>
            <person name="Davis C.M."/>
            <person name="Simpson J.R."/>
            <person name="Lauterbach L."/>
            <person name="Steele A.D."/>
            <person name="Gui C."/>
            <person name="Meng S."/>
            <person name="Li G."/>
            <person name="Viehrig K."/>
            <person name="Ye F."/>
            <person name="Su P."/>
            <person name="Kiefer A.F."/>
            <person name="Nichols A."/>
            <person name="Cepeda A.J."/>
            <person name="Yan W."/>
            <person name="Fan B."/>
            <person name="Jiang Y."/>
            <person name="Adhikari A."/>
            <person name="Zheng C.-J."/>
            <person name="Schuster L."/>
            <person name="Cowan T.M."/>
            <person name="Smanski M.J."/>
            <person name="Chevrette M.G."/>
            <person name="De Carvalho L.P.S."/>
            <person name="Shen B."/>
        </authorList>
    </citation>
    <scope>NUCLEOTIDE SEQUENCE [LARGE SCALE GENOMIC DNA]</scope>
    <source>
        <strain evidence="2 3">NPDC006337</strain>
    </source>
</reference>
<dbReference type="Proteomes" id="UP001550378">
    <property type="component" value="Unassembled WGS sequence"/>
</dbReference>
<accession>A0ABV2WEW8</accession>
<comment type="caution">
    <text evidence="2">The sequence shown here is derived from an EMBL/GenBank/DDBJ whole genome shotgun (WGS) entry which is preliminary data.</text>
</comment>
<dbReference type="EMBL" id="JBEXZR010000044">
    <property type="protein sequence ID" value="MEU0711901.1"/>
    <property type="molecule type" value="Genomic_DNA"/>
</dbReference>
<sequence length="115" mass="12127">MSTDLADFTAPAGPARRLRVRASIAAVAFLPACVVTGFLTLFSERASGCVIKGGDQCVGMPGQVWLYSALAAGVLWGVALFTPDRGRVTDVLRKDAFRAQLGFEALALFVIVSHA</sequence>
<keyword evidence="1" id="KW-1133">Transmembrane helix</keyword>
<gene>
    <name evidence="2" type="ORF">ABZ508_31515</name>
</gene>
<keyword evidence="1" id="KW-0472">Membrane</keyword>
<evidence type="ECO:0000313" key="2">
    <source>
        <dbReference type="EMBL" id="MEU0711901.1"/>
    </source>
</evidence>
<feature type="transmembrane region" description="Helical" evidence="1">
    <location>
        <begin position="64"/>
        <end position="82"/>
    </location>
</feature>
<feature type="transmembrane region" description="Helical" evidence="1">
    <location>
        <begin position="20"/>
        <end position="43"/>
    </location>
</feature>
<evidence type="ECO:0000313" key="3">
    <source>
        <dbReference type="Proteomes" id="UP001550378"/>
    </source>
</evidence>
<keyword evidence="1" id="KW-0812">Transmembrane</keyword>